<dbReference type="Proteomes" id="UP001523566">
    <property type="component" value="Unassembled WGS sequence"/>
</dbReference>
<dbReference type="Gene3D" id="3.50.90.10">
    <property type="entry name" value="YerB-like"/>
    <property type="match status" value="1"/>
</dbReference>
<sequence length="366" mass="40483">MKRRVLLILMALVLVFGISACKKKEEPKEETKKETKKEVVEEPEEEEVVEPDAANTNTLTGLPTLTDGAIGKRPVAVMINNAQAAMPQYGISQADIIFEIPVEGDNTRLMALYGDYTQVPKICPVRSLRAYFASYSEGFDAFMIHWGMDDTMQEYFDALGIERFDGISGAGGMFGRDEAKQAAGYALEHTGYVEGSMLPQVLTSAGRRLDLAEDKKDNAFVFNKLDELIPADGNSCNKASINFGAQSATLNYDEASKTYKKDMNGSPQMDSVTNEQLAFTNVLILETQISVRDEVGHKEVVWDGGGTGNATGYYISGGKIQKIFWSKDANNEKSRIHLFDENHNTLKINRGKTYIAVNYANRGTFE</sequence>
<dbReference type="InterPro" id="IPR023158">
    <property type="entry name" value="YerB-like_sf"/>
</dbReference>
<evidence type="ECO:0000259" key="3">
    <source>
        <dbReference type="Pfam" id="PF17479"/>
    </source>
</evidence>
<evidence type="ECO:0000256" key="1">
    <source>
        <dbReference type="SAM" id="MobiDB-lite"/>
    </source>
</evidence>
<dbReference type="EMBL" id="JAMZFW010000002">
    <property type="protein sequence ID" value="MCP1101258.1"/>
    <property type="molecule type" value="Genomic_DNA"/>
</dbReference>
<keyword evidence="5" id="KW-1185">Reference proteome</keyword>
<feature type="domain" description="DUF3048" evidence="3">
    <location>
        <begin position="241"/>
        <end position="355"/>
    </location>
</feature>
<dbReference type="InterPro" id="IPR035328">
    <property type="entry name" value="DUF3048_C"/>
</dbReference>
<dbReference type="PROSITE" id="PS51257">
    <property type="entry name" value="PROKAR_LIPOPROTEIN"/>
    <property type="match status" value="1"/>
</dbReference>
<organism evidence="4 5">
    <name type="scientific">Aequitasia blattaphilus</name>
    <dbReference type="NCBI Taxonomy" id="2949332"/>
    <lineage>
        <taxon>Bacteria</taxon>
        <taxon>Bacillati</taxon>
        <taxon>Bacillota</taxon>
        <taxon>Clostridia</taxon>
        <taxon>Lachnospirales</taxon>
        <taxon>Lachnospiraceae</taxon>
        <taxon>Aequitasia</taxon>
    </lineage>
</organism>
<feature type="compositionally biased region" description="Acidic residues" evidence="1">
    <location>
        <begin position="41"/>
        <end position="50"/>
    </location>
</feature>
<evidence type="ECO:0000313" key="4">
    <source>
        <dbReference type="EMBL" id="MCP1101258.1"/>
    </source>
</evidence>
<name>A0ABT1E5Y9_9FIRM</name>
<protein>
    <submittedName>
        <fullName evidence="4">DUF3048 domain-containing protein</fullName>
    </submittedName>
</protein>
<feature type="domain" description="DUF3048" evidence="2">
    <location>
        <begin position="59"/>
        <end position="202"/>
    </location>
</feature>
<reference evidence="4 5" key="1">
    <citation type="journal article" date="2022" name="Genome Biol. Evol.">
        <title>Host diet, physiology and behaviors set the stage for Lachnospiraceae cladogenesis.</title>
        <authorList>
            <person name="Vera-Ponce De Leon A."/>
            <person name="Schneider M."/>
            <person name="Jahnes B.C."/>
            <person name="Sadowski V."/>
            <person name="Camuy-Velez L.A."/>
            <person name="Duan J."/>
            <person name="Sabree Z.L."/>
        </authorList>
    </citation>
    <scope>NUCLEOTIDE SEQUENCE [LARGE SCALE GENOMIC DNA]</scope>
    <source>
        <strain evidence="4 5">PAL113</strain>
    </source>
</reference>
<feature type="compositionally biased region" description="Basic and acidic residues" evidence="1">
    <location>
        <begin position="25"/>
        <end position="40"/>
    </location>
</feature>
<dbReference type="InterPro" id="IPR021416">
    <property type="entry name" value="DUF3048_N"/>
</dbReference>
<proteinExistence type="predicted"/>
<dbReference type="SUPFAM" id="SSF159774">
    <property type="entry name" value="YerB-like"/>
    <property type="match status" value="1"/>
</dbReference>
<dbReference type="Pfam" id="PF11258">
    <property type="entry name" value="DUF3048"/>
    <property type="match status" value="1"/>
</dbReference>
<gene>
    <name evidence="4" type="ORF">NK125_02380</name>
</gene>
<dbReference type="RefSeq" id="WP_262065039.1">
    <property type="nucleotide sequence ID" value="NZ_JAMXOD010000002.1"/>
</dbReference>
<feature type="region of interest" description="Disordered" evidence="1">
    <location>
        <begin position="25"/>
        <end position="57"/>
    </location>
</feature>
<evidence type="ECO:0000313" key="5">
    <source>
        <dbReference type="Proteomes" id="UP001523566"/>
    </source>
</evidence>
<evidence type="ECO:0000259" key="2">
    <source>
        <dbReference type="Pfam" id="PF11258"/>
    </source>
</evidence>
<comment type="caution">
    <text evidence="4">The sequence shown here is derived from an EMBL/GenBank/DDBJ whole genome shotgun (WGS) entry which is preliminary data.</text>
</comment>
<accession>A0ABT1E5Y9</accession>
<dbReference type="Pfam" id="PF17479">
    <property type="entry name" value="DUF3048_C"/>
    <property type="match status" value="1"/>
</dbReference>